<dbReference type="AlphaFoldDB" id="A0A1V4JFN8"/>
<gene>
    <name evidence="3" type="primary">NR13</name>
    <name evidence="3" type="ORF">AV530_019695</name>
</gene>
<evidence type="ECO:0000313" key="3">
    <source>
        <dbReference type="EMBL" id="OPJ70587.1"/>
    </source>
</evidence>
<evidence type="ECO:0000313" key="4">
    <source>
        <dbReference type="Proteomes" id="UP000190648"/>
    </source>
</evidence>
<keyword evidence="2" id="KW-0812">Transmembrane</keyword>
<proteinExistence type="predicted"/>
<protein>
    <submittedName>
        <fullName evidence="3">Anti-apoptotic protein NR13</fullName>
    </submittedName>
</protein>
<reference evidence="3 4" key="1">
    <citation type="submission" date="2016-02" db="EMBL/GenBank/DDBJ databases">
        <title>Band-tailed pigeon sequencing and assembly.</title>
        <authorList>
            <person name="Soares A.E."/>
            <person name="Novak B.J."/>
            <person name="Rice E.S."/>
            <person name="O'Connell B."/>
            <person name="Chang D."/>
            <person name="Weber S."/>
            <person name="Shapiro B."/>
        </authorList>
    </citation>
    <scope>NUCLEOTIDE SEQUENCE [LARGE SCALE GENOMIC DNA]</scope>
    <source>
        <strain evidence="3">BTP2013</strain>
        <tissue evidence="3">Blood</tissue>
    </source>
</reference>
<comment type="caution">
    <text evidence="3">The sequence shown here is derived from an EMBL/GenBank/DDBJ whole genome shotgun (WGS) entry which is preliminary data.</text>
</comment>
<dbReference type="OrthoDB" id="8856583at2759"/>
<evidence type="ECO:0000256" key="2">
    <source>
        <dbReference type="SAM" id="Phobius"/>
    </source>
</evidence>
<keyword evidence="4" id="KW-1185">Reference proteome</keyword>
<organism evidence="3 4">
    <name type="scientific">Patagioenas fasciata monilis</name>
    <dbReference type="NCBI Taxonomy" id="372326"/>
    <lineage>
        <taxon>Eukaryota</taxon>
        <taxon>Metazoa</taxon>
        <taxon>Chordata</taxon>
        <taxon>Craniata</taxon>
        <taxon>Vertebrata</taxon>
        <taxon>Euteleostomi</taxon>
        <taxon>Archelosauria</taxon>
        <taxon>Archosauria</taxon>
        <taxon>Dinosauria</taxon>
        <taxon>Saurischia</taxon>
        <taxon>Theropoda</taxon>
        <taxon>Coelurosauria</taxon>
        <taxon>Aves</taxon>
        <taxon>Neognathae</taxon>
        <taxon>Neoaves</taxon>
        <taxon>Columbimorphae</taxon>
        <taxon>Columbiformes</taxon>
        <taxon>Columbidae</taxon>
        <taxon>Patagioenas</taxon>
    </lineage>
</organism>
<dbReference type="EMBL" id="LSYS01007908">
    <property type="protein sequence ID" value="OPJ70587.1"/>
    <property type="molecule type" value="Genomic_DNA"/>
</dbReference>
<sequence length="146" mass="15651">MSVRYGDGAVAQEKWSGAEQSRAGALGTLSPSCDKSPRKPGAPLMQRIQVGPPMWTKTHPKKAFYSRHPDGFCRFFGRPGSQAGEQSSTISNAIMAAAGFGIAGLAFLLVVRNPPPAQGCCQDRTPALTGLWRTRNWDLGSFPNCV</sequence>
<dbReference type="Proteomes" id="UP000190648">
    <property type="component" value="Unassembled WGS sequence"/>
</dbReference>
<evidence type="ECO:0000256" key="1">
    <source>
        <dbReference type="SAM" id="MobiDB-lite"/>
    </source>
</evidence>
<keyword evidence="2" id="KW-1133">Transmembrane helix</keyword>
<accession>A0A1V4JFN8</accession>
<dbReference type="STRING" id="372326.A0A1V4JFN8"/>
<keyword evidence="2" id="KW-0472">Membrane</keyword>
<name>A0A1V4JFN8_PATFA</name>
<feature type="region of interest" description="Disordered" evidence="1">
    <location>
        <begin position="13"/>
        <end position="56"/>
    </location>
</feature>
<feature type="transmembrane region" description="Helical" evidence="2">
    <location>
        <begin position="93"/>
        <end position="111"/>
    </location>
</feature>